<dbReference type="GO" id="GO:0046899">
    <property type="term" value="F:nucleoside triphosphate adenylate kinase activity"/>
    <property type="evidence" value="ECO:0007669"/>
    <property type="project" value="UniProtKB-UniRule"/>
</dbReference>
<dbReference type="FunFam" id="3.40.50.300:FF:000106">
    <property type="entry name" value="Adenylate kinase mitochondrial"/>
    <property type="match status" value="1"/>
</dbReference>
<feature type="binding site" evidence="7">
    <location>
        <position position="100"/>
    </location>
    <ligand>
        <name>AMP</name>
        <dbReference type="ChEBI" id="CHEBI:456215"/>
    </ligand>
</feature>
<dbReference type="HAMAP" id="MF_03169">
    <property type="entry name" value="Adenylate_kinase_AK3"/>
    <property type="match status" value="1"/>
</dbReference>
<accession>A0A137NW19</accession>
<feature type="region of interest" description="LID" evidence="7">
    <location>
        <begin position="134"/>
        <end position="171"/>
    </location>
</feature>
<feature type="domain" description="Adenylate kinase active site lid" evidence="9">
    <location>
        <begin position="135"/>
        <end position="170"/>
    </location>
</feature>
<comment type="function">
    <text evidence="7">Involved in maintaining the homeostasis of cellular nucleotides by catalyzing the interconversion of nucleoside phosphates. Has GTP:AMP phosphotransferase and ITP:AMP phosphotransferase activities.</text>
</comment>
<dbReference type="EMBL" id="KQ964686">
    <property type="protein sequence ID" value="KXN66829.1"/>
    <property type="molecule type" value="Genomic_DNA"/>
</dbReference>
<dbReference type="InterPro" id="IPR036193">
    <property type="entry name" value="ADK_active_lid_dom_sf"/>
</dbReference>
<feature type="binding site" evidence="7">
    <location>
        <begin position="19"/>
        <end position="24"/>
    </location>
    <ligand>
        <name>GTP</name>
        <dbReference type="ChEBI" id="CHEBI:37565"/>
    </ligand>
</feature>
<feature type="region of interest" description="Disordered" evidence="8">
    <location>
        <begin position="153"/>
        <end position="172"/>
    </location>
</feature>
<evidence type="ECO:0000313" key="10">
    <source>
        <dbReference type="EMBL" id="KXN66829.1"/>
    </source>
</evidence>
<dbReference type="PRINTS" id="PR00094">
    <property type="entry name" value="ADENYLTKNASE"/>
</dbReference>
<dbReference type="Pfam" id="PF05191">
    <property type="entry name" value="ADK_lid"/>
    <property type="match status" value="1"/>
</dbReference>
<feature type="region of interest" description="NMPbind" evidence="7">
    <location>
        <begin position="39"/>
        <end position="68"/>
    </location>
</feature>
<dbReference type="EC" id="2.7.4.10" evidence="7"/>
<proteinExistence type="inferred from homology"/>
<dbReference type="InterPro" id="IPR033690">
    <property type="entry name" value="Adenylat_kinase_CS"/>
</dbReference>
<reference evidence="10 11" key="1">
    <citation type="journal article" date="2015" name="Genome Biol. Evol.">
        <title>Phylogenomic analyses indicate that early fungi evolved digesting cell walls of algal ancestors of land plants.</title>
        <authorList>
            <person name="Chang Y."/>
            <person name="Wang S."/>
            <person name="Sekimoto S."/>
            <person name="Aerts A.L."/>
            <person name="Choi C."/>
            <person name="Clum A."/>
            <person name="LaButti K.M."/>
            <person name="Lindquist E.A."/>
            <person name="Yee Ngan C."/>
            <person name="Ohm R.A."/>
            <person name="Salamov A.A."/>
            <person name="Grigoriev I.V."/>
            <person name="Spatafora J.W."/>
            <person name="Berbee M.L."/>
        </authorList>
    </citation>
    <scope>NUCLEOTIDE SEQUENCE [LARGE SCALE GENOMIC DNA]</scope>
    <source>
        <strain evidence="10 11">NRRL 28638</strain>
    </source>
</reference>
<feature type="binding site" evidence="7">
    <location>
        <position position="45"/>
    </location>
    <ligand>
        <name>AMP</name>
        <dbReference type="ChEBI" id="CHEBI:456215"/>
    </ligand>
</feature>
<keyword evidence="6 7" id="KW-0342">GTP-binding</keyword>
<comment type="similarity">
    <text evidence="7">Belongs to the adenylate kinase family. AK3 subfamily.</text>
</comment>
<dbReference type="GO" id="GO:0005743">
    <property type="term" value="C:mitochondrial inner membrane"/>
    <property type="evidence" value="ECO:0007669"/>
    <property type="project" value="EnsemblFungi"/>
</dbReference>
<keyword evidence="3 7" id="KW-0547">Nucleotide-binding</keyword>
<dbReference type="InterPro" id="IPR006259">
    <property type="entry name" value="Adenyl_kin_sub"/>
</dbReference>
<dbReference type="GO" id="GO:0005759">
    <property type="term" value="C:mitochondrial matrix"/>
    <property type="evidence" value="ECO:0007669"/>
    <property type="project" value="UniProtKB-SubCell"/>
</dbReference>
<evidence type="ECO:0000256" key="2">
    <source>
        <dbReference type="ARBA" id="ARBA00022679"/>
    </source>
</evidence>
<keyword evidence="2 7" id="KW-0808">Transferase</keyword>
<dbReference type="PROSITE" id="PS00113">
    <property type="entry name" value="ADENYLATE_KINASE"/>
    <property type="match status" value="1"/>
</dbReference>
<dbReference type="CDD" id="cd01428">
    <property type="entry name" value="ADK"/>
    <property type="match status" value="1"/>
</dbReference>
<dbReference type="Pfam" id="PF00406">
    <property type="entry name" value="ADK"/>
    <property type="match status" value="1"/>
</dbReference>
<dbReference type="PANTHER" id="PTHR23359">
    <property type="entry name" value="NUCLEOTIDE KINASE"/>
    <property type="match status" value="1"/>
</dbReference>
<keyword evidence="4 7" id="KW-0418">Kinase</keyword>
<comment type="subcellular location">
    <subcellularLocation>
        <location evidence="1 7">Mitochondrion matrix</location>
    </subcellularLocation>
</comment>
<dbReference type="InterPro" id="IPR027417">
    <property type="entry name" value="P-loop_NTPase"/>
</dbReference>
<evidence type="ECO:0000256" key="3">
    <source>
        <dbReference type="ARBA" id="ARBA00022741"/>
    </source>
</evidence>
<evidence type="ECO:0000256" key="4">
    <source>
        <dbReference type="ARBA" id="ARBA00022777"/>
    </source>
</evidence>
<organism evidence="10 11">
    <name type="scientific">Conidiobolus coronatus (strain ATCC 28846 / CBS 209.66 / NRRL 28638)</name>
    <name type="common">Delacroixia coronata</name>
    <dbReference type="NCBI Taxonomy" id="796925"/>
    <lineage>
        <taxon>Eukaryota</taxon>
        <taxon>Fungi</taxon>
        <taxon>Fungi incertae sedis</taxon>
        <taxon>Zoopagomycota</taxon>
        <taxon>Entomophthoromycotina</taxon>
        <taxon>Entomophthoromycetes</taxon>
        <taxon>Entomophthorales</taxon>
        <taxon>Ancylistaceae</taxon>
        <taxon>Conidiobolus</taxon>
    </lineage>
</organism>
<feature type="compositionally biased region" description="Basic and acidic residues" evidence="8">
    <location>
        <begin position="155"/>
        <end position="172"/>
    </location>
</feature>
<evidence type="ECO:0000256" key="5">
    <source>
        <dbReference type="ARBA" id="ARBA00023128"/>
    </source>
</evidence>
<sequence>MARPVEGSSVRLLLVGAPGSGKGTQCERIERDFGVHAVSSGDILRRHIRQGTQIGKEAEKIIKAGELIPNEIILDLLLKELDNIEQKHWLLDGFPRNVDQAQSLHSHFQPLNQQLNLVINLEVPEEVILGRILDRWVHIPSGRVYNLSYNPPKVPGKDDITGEPLSKRDDDKPEVFKTRLDHHHRLTEPLLEFYDKQGVLMNVKGETSDIIYPQIQKILAESMYSPTS</sequence>
<name>A0A137NW19_CONC2</name>
<feature type="binding site" evidence="7">
    <location>
        <position position="168"/>
    </location>
    <ligand>
        <name>AMP</name>
        <dbReference type="ChEBI" id="CHEBI:456215"/>
    </ligand>
</feature>
<dbReference type="OrthoDB" id="439792at2759"/>
<dbReference type="GO" id="GO:0005524">
    <property type="term" value="F:ATP binding"/>
    <property type="evidence" value="ECO:0007669"/>
    <property type="project" value="InterPro"/>
</dbReference>
<dbReference type="STRING" id="796925.A0A137NW19"/>
<evidence type="ECO:0000256" key="8">
    <source>
        <dbReference type="SAM" id="MobiDB-lite"/>
    </source>
</evidence>
<dbReference type="GO" id="GO:0006172">
    <property type="term" value="P:ADP biosynthetic process"/>
    <property type="evidence" value="ECO:0007669"/>
    <property type="project" value="UniProtKB-UniRule"/>
</dbReference>
<dbReference type="Gene3D" id="3.40.50.300">
    <property type="entry name" value="P-loop containing nucleotide triphosphate hydrolases"/>
    <property type="match status" value="1"/>
</dbReference>
<dbReference type="GO" id="GO:0046033">
    <property type="term" value="P:AMP metabolic process"/>
    <property type="evidence" value="ECO:0007669"/>
    <property type="project" value="UniProtKB-UniRule"/>
</dbReference>
<gene>
    <name evidence="7" type="primary">ADK2</name>
    <name evidence="10" type="ORF">CONCODRAFT_43468</name>
</gene>
<protein>
    <recommendedName>
        <fullName evidence="7">GTP:AMP phosphotransferase, mitochondrial</fullName>
        <ecNumber evidence="7">2.7.4.10</ecNumber>
    </recommendedName>
    <alternativeName>
        <fullName evidence="7">Adenylate kinase 3</fullName>
        <shortName evidence="7">AK 3</shortName>
    </alternativeName>
</protein>
<dbReference type="Proteomes" id="UP000070444">
    <property type="component" value="Unassembled WGS sequence"/>
</dbReference>
<dbReference type="AlphaFoldDB" id="A0A137NW19"/>
<dbReference type="GO" id="GO:0005525">
    <property type="term" value="F:GTP binding"/>
    <property type="evidence" value="ECO:0007669"/>
    <property type="project" value="UniProtKB-KW"/>
</dbReference>
<evidence type="ECO:0000259" key="9">
    <source>
        <dbReference type="Pfam" id="PF05191"/>
    </source>
</evidence>
<dbReference type="GO" id="GO:0004017">
    <property type="term" value="F:AMP kinase activity"/>
    <property type="evidence" value="ECO:0007669"/>
    <property type="project" value="InterPro"/>
</dbReference>
<feature type="binding site" evidence="7">
    <location>
        <position position="40"/>
    </location>
    <ligand>
        <name>AMP</name>
        <dbReference type="ChEBI" id="CHEBI:456215"/>
    </ligand>
</feature>
<dbReference type="NCBIfam" id="TIGR01351">
    <property type="entry name" value="adk"/>
    <property type="match status" value="1"/>
</dbReference>
<feature type="binding site" evidence="7">
    <location>
        <position position="135"/>
    </location>
    <ligand>
        <name>GTP</name>
        <dbReference type="ChEBI" id="CHEBI:37565"/>
    </ligand>
</feature>
<feature type="binding site" evidence="7">
    <location>
        <begin position="66"/>
        <end position="68"/>
    </location>
    <ligand>
        <name>AMP</name>
        <dbReference type="ChEBI" id="CHEBI:456215"/>
    </ligand>
</feature>
<evidence type="ECO:0000256" key="6">
    <source>
        <dbReference type="ARBA" id="ARBA00023134"/>
    </source>
</evidence>
<feature type="binding site" evidence="7">
    <location>
        <position position="208"/>
    </location>
    <ligand>
        <name>GTP</name>
        <dbReference type="ChEBI" id="CHEBI:37565"/>
    </ligand>
</feature>
<comment type="domain">
    <text evidence="7">Consists of three domains, a large central CORE domain and two small peripheral domains, NMPbind and LID, which undergo movements during catalysis. The LID domain closes over the site of phosphoryl transfer upon GTP binding. Assembling and dissambling the active center during each catalytic cycle provides an effective means to prevent GTP hydrolysis.</text>
</comment>
<feature type="binding site" evidence="7">
    <location>
        <begin position="144"/>
        <end position="145"/>
    </location>
    <ligand>
        <name>GTP</name>
        <dbReference type="ChEBI" id="CHEBI:37565"/>
    </ligand>
</feature>
<comment type="catalytic activity">
    <reaction evidence="7">
        <text>a ribonucleoside 5'-triphosphate + AMP = a ribonucleoside 5'-diphosphate + ADP</text>
        <dbReference type="Rhea" id="RHEA:13749"/>
        <dbReference type="ChEBI" id="CHEBI:57930"/>
        <dbReference type="ChEBI" id="CHEBI:61557"/>
        <dbReference type="ChEBI" id="CHEBI:456215"/>
        <dbReference type="ChEBI" id="CHEBI:456216"/>
        <dbReference type="EC" id="2.7.4.10"/>
    </reaction>
</comment>
<comment type="subunit">
    <text evidence="7">Monomer.</text>
</comment>
<dbReference type="InterPro" id="IPR028586">
    <property type="entry name" value="AK3/Ak4_mitochondrial"/>
</dbReference>
<evidence type="ECO:0000256" key="7">
    <source>
        <dbReference type="HAMAP-Rule" id="MF_03169"/>
    </source>
</evidence>
<feature type="binding site" evidence="7">
    <location>
        <begin position="93"/>
        <end position="96"/>
    </location>
    <ligand>
        <name>AMP</name>
        <dbReference type="ChEBI" id="CHEBI:456215"/>
    </ligand>
</feature>
<dbReference type="SUPFAM" id="SSF52540">
    <property type="entry name" value="P-loop containing nucleoside triphosphate hydrolases"/>
    <property type="match status" value="1"/>
</dbReference>
<dbReference type="GO" id="GO:0046041">
    <property type="term" value="P:ITP metabolic process"/>
    <property type="evidence" value="ECO:0007669"/>
    <property type="project" value="UniProtKB-UniRule"/>
</dbReference>
<keyword evidence="5 7" id="KW-0496">Mitochondrion</keyword>
<evidence type="ECO:0000313" key="11">
    <source>
        <dbReference type="Proteomes" id="UP000070444"/>
    </source>
</evidence>
<dbReference type="InterPro" id="IPR007862">
    <property type="entry name" value="Adenylate_kinase_lid-dom"/>
</dbReference>
<dbReference type="InterPro" id="IPR000850">
    <property type="entry name" value="Adenylat/UMP-CMP_kin"/>
</dbReference>
<dbReference type="OMA" id="TIAHFST"/>
<dbReference type="HAMAP" id="MF_00235">
    <property type="entry name" value="Adenylate_kinase_Adk"/>
    <property type="match status" value="1"/>
</dbReference>
<dbReference type="GO" id="GO:0046039">
    <property type="term" value="P:GTP metabolic process"/>
    <property type="evidence" value="ECO:0007669"/>
    <property type="project" value="UniProtKB-UniRule"/>
</dbReference>
<evidence type="ECO:0000256" key="1">
    <source>
        <dbReference type="ARBA" id="ARBA00004305"/>
    </source>
</evidence>
<keyword evidence="11" id="KW-1185">Reference proteome</keyword>
<feature type="binding site" evidence="7">
    <location>
        <position position="179"/>
    </location>
    <ligand>
        <name>AMP</name>
        <dbReference type="ChEBI" id="CHEBI:456215"/>
    </ligand>
</feature>
<dbReference type="SUPFAM" id="SSF57774">
    <property type="entry name" value="Microbial and mitochondrial ADK, insert 'zinc finger' domain"/>
    <property type="match status" value="1"/>
</dbReference>